<evidence type="ECO:0000256" key="1">
    <source>
        <dbReference type="ARBA" id="ARBA00001954"/>
    </source>
</evidence>
<evidence type="ECO:0000256" key="3">
    <source>
        <dbReference type="ARBA" id="ARBA00023004"/>
    </source>
</evidence>
<feature type="transmembrane region" description="Helical" evidence="4">
    <location>
        <begin position="45"/>
        <end position="63"/>
    </location>
</feature>
<organism evidence="6 7">
    <name type="scientific">Gloeobacter morelensis MG652769</name>
    <dbReference type="NCBI Taxonomy" id="2781736"/>
    <lineage>
        <taxon>Bacteria</taxon>
        <taxon>Bacillati</taxon>
        <taxon>Cyanobacteriota</taxon>
        <taxon>Cyanophyceae</taxon>
        <taxon>Gloeobacterales</taxon>
        <taxon>Gloeobacteraceae</taxon>
        <taxon>Gloeobacter</taxon>
        <taxon>Gloeobacter morelensis</taxon>
    </lineage>
</organism>
<feature type="domain" description="Fatty acid desaturase" evidence="5">
    <location>
        <begin position="67"/>
        <end position="319"/>
    </location>
</feature>
<keyword evidence="3" id="KW-0408">Iron</keyword>
<keyword evidence="7" id="KW-1185">Reference proteome</keyword>
<sequence length="355" mass="41940">MTIDTPAAGIRTHNRKLLRQLERVTYREVLDTIPKKCFERNTLRGLGALVLHLGLLAGSYALFALSPSWLAPLFWVWIGTVLWGNFVLAHDCGHQSFSPYRRLNALVGHLLLLPTLYPFHSWRIMHNRHHAWTNHQDNDNSWRTIAPETYAGMNDFNRFFYRHVHTWAWWFASVIHLFIFHYDKKKFRPQEWPEARFSIAVNVMFAAVALPGLFWLTGFWGVLNYWVLPWLVFHFWLSTFTLIHHNHPDIPYFPQGEWTPLKAQLFGTVHCEYPWWVELVAYRIGVHIPHHLSTAIPYYHLDEAHAALKARWPEYVHEARFTWPYLKSIVTTCHLSGPEGYHLPIKRARVVRGRK</sequence>
<name>A0ABY3PSI8_9CYAN</name>
<feature type="transmembrane region" description="Helical" evidence="4">
    <location>
        <begin position="100"/>
        <end position="119"/>
    </location>
</feature>
<dbReference type="InterPro" id="IPR012171">
    <property type="entry name" value="Fatty_acid_desaturase"/>
</dbReference>
<comment type="cofactor">
    <cofactor evidence="1">
        <name>Fe(2+)</name>
        <dbReference type="ChEBI" id="CHEBI:29033"/>
    </cofactor>
</comment>
<evidence type="ECO:0000313" key="7">
    <source>
        <dbReference type="Proteomes" id="UP001054846"/>
    </source>
</evidence>
<evidence type="ECO:0000259" key="5">
    <source>
        <dbReference type="Pfam" id="PF00487"/>
    </source>
</evidence>
<protein>
    <submittedName>
        <fullName evidence="6">Fatty acid desaturase</fullName>
    </submittedName>
</protein>
<dbReference type="Proteomes" id="UP001054846">
    <property type="component" value="Chromosome"/>
</dbReference>
<feature type="transmembrane region" description="Helical" evidence="4">
    <location>
        <begin position="195"/>
        <end position="217"/>
    </location>
</feature>
<evidence type="ECO:0000256" key="4">
    <source>
        <dbReference type="SAM" id="Phobius"/>
    </source>
</evidence>
<keyword evidence="4" id="KW-0472">Membrane</keyword>
<evidence type="ECO:0000313" key="6">
    <source>
        <dbReference type="EMBL" id="UFP96453.1"/>
    </source>
</evidence>
<reference evidence="6 7" key="1">
    <citation type="journal article" date="2021" name="Genome Biol. Evol.">
        <title>Complete Genome Sequencing of a Novel Gloeobacter Species from a Waterfall Cave in Mexico.</title>
        <authorList>
            <person name="Saw J.H."/>
            <person name="Cardona T."/>
            <person name="Montejano G."/>
        </authorList>
    </citation>
    <scope>NUCLEOTIDE SEQUENCE [LARGE SCALE GENOMIC DNA]</scope>
    <source>
        <strain evidence="6">MG652769</strain>
    </source>
</reference>
<proteinExistence type="inferred from homology"/>
<feature type="transmembrane region" description="Helical" evidence="4">
    <location>
        <begin position="69"/>
        <end position="88"/>
    </location>
</feature>
<gene>
    <name evidence="6" type="ORF">ISF26_09670</name>
</gene>
<evidence type="ECO:0000256" key="2">
    <source>
        <dbReference type="ARBA" id="ARBA00008749"/>
    </source>
</evidence>
<dbReference type="Pfam" id="PF00487">
    <property type="entry name" value="FA_desaturase"/>
    <property type="match status" value="1"/>
</dbReference>
<dbReference type="EMBL" id="CP063845">
    <property type="protein sequence ID" value="UFP96453.1"/>
    <property type="molecule type" value="Genomic_DNA"/>
</dbReference>
<keyword evidence="4" id="KW-1133">Transmembrane helix</keyword>
<dbReference type="CDD" id="cd03507">
    <property type="entry name" value="Delta12-FADS-like"/>
    <property type="match status" value="1"/>
</dbReference>
<dbReference type="InterPro" id="IPR005804">
    <property type="entry name" value="FA_desaturase_dom"/>
</dbReference>
<dbReference type="RefSeq" id="WP_230843689.1">
    <property type="nucleotide sequence ID" value="NZ_CP063845.1"/>
</dbReference>
<dbReference type="PANTHER" id="PTHR32100">
    <property type="entry name" value="OMEGA-6 FATTY ACID DESATURASE, CHLOROPLASTIC"/>
    <property type="match status" value="1"/>
</dbReference>
<comment type="similarity">
    <text evidence="2">Belongs to the fatty acid desaturase type 2 family.</text>
</comment>
<keyword evidence="4" id="KW-0812">Transmembrane</keyword>
<feature type="transmembrane region" description="Helical" evidence="4">
    <location>
        <begin position="167"/>
        <end position="183"/>
    </location>
</feature>
<feature type="transmembrane region" description="Helical" evidence="4">
    <location>
        <begin position="223"/>
        <end position="243"/>
    </location>
</feature>
<accession>A0ABY3PSI8</accession>